<dbReference type="PRINTS" id="PR00385">
    <property type="entry name" value="P450"/>
</dbReference>
<keyword evidence="2 7" id="KW-0349">Heme</keyword>
<reference evidence="8 9" key="1">
    <citation type="submission" date="2019-06" db="EMBL/GenBank/DDBJ databases">
        <title>Whole genome shotgun sequence of Brevibacillus parabrevis NBRC 12334.</title>
        <authorList>
            <person name="Hosoyama A."/>
            <person name="Uohara A."/>
            <person name="Ohji S."/>
            <person name="Ichikawa N."/>
        </authorList>
    </citation>
    <scope>NUCLEOTIDE SEQUENCE [LARGE SCALE GENOMIC DNA]</scope>
    <source>
        <strain evidence="8 9">NBRC 12334</strain>
    </source>
</reference>
<dbReference type="Pfam" id="PF00067">
    <property type="entry name" value="p450"/>
    <property type="match status" value="1"/>
</dbReference>
<evidence type="ECO:0000313" key="9">
    <source>
        <dbReference type="Proteomes" id="UP000316882"/>
    </source>
</evidence>
<sequence>MRYANSIYMKELVREEDRLHPFPIFRRLRAETPVRYDENRQTWDVFRYDDIQRILKDHTTFSSKRIADAKKETVLTMDQPKHTQMRNLVNKAFTPKAISDLTPRIDSIVTELLDMVKDKREMDLVRDFAYPLPVIVIAELLGVPPKDRRLFKDWSDTMVKGAEADTDEALIQMHKDKEKAEAELFHYFRAILAERRADPKDDLISALLAAEIDGERLNEEEVLRFCILLLVAGNESTTNLITNTIRVMTEQPDIQERVRQDRELVKSTIEETLRYYPPFVVVGRRAVEDVEIGGQKIAAGQQVVSWVVSGNRDESKFEQPDLFLPDRKPNAHLSFGFGIHFCLGAPLARLEGQIALDRILSSLHEIASPKTALTPIPSPIVFGVESFPVTFQTR</sequence>
<dbReference type="CDD" id="cd11032">
    <property type="entry name" value="P450_EryK-like"/>
    <property type="match status" value="1"/>
</dbReference>
<dbReference type="InterPro" id="IPR036396">
    <property type="entry name" value="Cyt_P450_sf"/>
</dbReference>
<dbReference type="FunFam" id="1.10.630.10:FF:000018">
    <property type="entry name" value="Cytochrome P450 monooxygenase"/>
    <property type="match status" value="1"/>
</dbReference>
<dbReference type="GO" id="GO:0004497">
    <property type="term" value="F:monooxygenase activity"/>
    <property type="evidence" value="ECO:0007669"/>
    <property type="project" value="UniProtKB-KW"/>
</dbReference>
<name>A0A4Y3PU23_BREPA</name>
<gene>
    <name evidence="8" type="primary">yjiB</name>
    <name evidence="8" type="ORF">BPA01_42090</name>
</gene>
<evidence type="ECO:0000256" key="1">
    <source>
        <dbReference type="ARBA" id="ARBA00010617"/>
    </source>
</evidence>
<dbReference type="InterPro" id="IPR017972">
    <property type="entry name" value="Cyt_P450_CS"/>
</dbReference>
<keyword evidence="5 7" id="KW-0408">Iron</keyword>
<comment type="similarity">
    <text evidence="1 7">Belongs to the cytochrome P450 family.</text>
</comment>
<proteinExistence type="inferred from homology"/>
<evidence type="ECO:0000256" key="7">
    <source>
        <dbReference type="RuleBase" id="RU000461"/>
    </source>
</evidence>
<evidence type="ECO:0000313" key="8">
    <source>
        <dbReference type="EMBL" id="GEB34629.1"/>
    </source>
</evidence>
<dbReference type="Proteomes" id="UP000316882">
    <property type="component" value="Unassembled WGS sequence"/>
</dbReference>
<dbReference type="GO" id="GO:0020037">
    <property type="term" value="F:heme binding"/>
    <property type="evidence" value="ECO:0007669"/>
    <property type="project" value="InterPro"/>
</dbReference>
<dbReference type="EMBL" id="BJMH01000025">
    <property type="protein sequence ID" value="GEB34629.1"/>
    <property type="molecule type" value="Genomic_DNA"/>
</dbReference>
<evidence type="ECO:0000256" key="6">
    <source>
        <dbReference type="ARBA" id="ARBA00023033"/>
    </source>
</evidence>
<keyword evidence="6 7" id="KW-0503">Monooxygenase</keyword>
<dbReference type="SUPFAM" id="SSF48264">
    <property type="entry name" value="Cytochrome P450"/>
    <property type="match status" value="1"/>
</dbReference>
<dbReference type="GO" id="GO:0016705">
    <property type="term" value="F:oxidoreductase activity, acting on paired donors, with incorporation or reduction of molecular oxygen"/>
    <property type="evidence" value="ECO:0007669"/>
    <property type="project" value="InterPro"/>
</dbReference>
<keyword evidence="9" id="KW-1185">Reference proteome</keyword>
<protein>
    <submittedName>
        <fullName evidence="8">Putative cytochrome P450 YjiB</fullName>
    </submittedName>
</protein>
<evidence type="ECO:0000256" key="4">
    <source>
        <dbReference type="ARBA" id="ARBA00023002"/>
    </source>
</evidence>
<dbReference type="GO" id="GO:0005506">
    <property type="term" value="F:iron ion binding"/>
    <property type="evidence" value="ECO:0007669"/>
    <property type="project" value="InterPro"/>
</dbReference>
<dbReference type="Gene3D" id="1.10.630.10">
    <property type="entry name" value="Cytochrome P450"/>
    <property type="match status" value="1"/>
</dbReference>
<dbReference type="PANTHER" id="PTHR46696:SF1">
    <property type="entry name" value="CYTOCHROME P450 YJIB-RELATED"/>
    <property type="match status" value="1"/>
</dbReference>
<dbReference type="AlphaFoldDB" id="A0A4Y3PU23"/>
<dbReference type="InterPro" id="IPR002397">
    <property type="entry name" value="Cyt_P450_B"/>
</dbReference>
<evidence type="ECO:0000256" key="2">
    <source>
        <dbReference type="ARBA" id="ARBA00022617"/>
    </source>
</evidence>
<dbReference type="InterPro" id="IPR001128">
    <property type="entry name" value="Cyt_P450"/>
</dbReference>
<accession>A0A4Y3PU23</accession>
<evidence type="ECO:0000256" key="3">
    <source>
        <dbReference type="ARBA" id="ARBA00022723"/>
    </source>
</evidence>
<evidence type="ECO:0000256" key="5">
    <source>
        <dbReference type="ARBA" id="ARBA00023004"/>
    </source>
</evidence>
<dbReference type="PRINTS" id="PR00359">
    <property type="entry name" value="BP450"/>
</dbReference>
<keyword evidence="4 7" id="KW-0560">Oxidoreductase</keyword>
<comment type="caution">
    <text evidence="8">The sequence shown here is derived from an EMBL/GenBank/DDBJ whole genome shotgun (WGS) entry which is preliminary data.</text>
</comment>
<organism evidence="8 9">
    <name type="scientific">Brevibacillus parabrevis</name>
    <dbReference type="NCBI Taxonomy" id="54914"/>
    <lineage>
        <taxon>Bacteria</taxon>
        <taxon>Bacillati</taxon>
        <taxon>Bacillota</taxon>
        <taxon>Bacilli</taxon>
        <taxon>Bacillales</taxon>
        <taxon>Paenibacillaceae</taxon>
        <taxon>Brevibacillus</taxon>
    </lineage>
</organism>
<dbReference type="PROSITE" id="PS00086">
    <property type="entry name" value="CYTOCHROME_P450"/>
    <property type="match status" value="1"/>
</dbReference>
<keyword evidence="3 7" id="KW-0479">Metal-binding</keyword>
<dbReference type="PANTHER" id="PTHR46696">
    <property type="entry name" value="P450, PUTATIVE (EUROFUNG)-RELATED"/>
    <property type="match status" value="1"/>
</dbReference>